<dbReference type="CDD" id="cd19757">
    <property type="entry name" value="Bbox1"/>
    <property type="match status" value="1"/>
</dbReference>
<gene>
    <name evidence="5" type="ORF">TTHERM_00729120</name>
</gene>
<dbReference type="PROSITE" id="PS50222">
    <property type="entry name" value="EF_HAND_2"/>
    <property type="match status" value="2"/>
</dbReference>
<feature type="domain" description="EF-hand" evidence="4">
    <location>
        <begin position="759"/>
        <end position="794"/>
    </location>
</feature>
<feature type="compositionally biased region" description="Basic and acidic residues" evidence="3">
    <location>
        <begin position="37"/>
        <end position="53"/>
    </location>
</feature>
<dbReference type="RefSeq" id="XP_001022697.2">
    <property type="nucleotide sequence ID" value="XM_001022697.2"/>
</dbReference>
<protein>
    <submittedName>
        <fullName evidence="5">EF-hand protein</fullName>
    </submittedName>
</protein>
<feature type="coiled-coil region" evidence="2">
    <location>
        <begin position="909"/>
        <end position="1006"/>
    </location>
</feature>
<keyword evidence="2" id="KW-0175">Coiled coil</keyword>
<dbReference type="PROSITE" id="PS50096">
    <property type="entry name" value="IQ"/>
    <property type="match status" value="1"/>
</dbReference>
<dbReference type="SMART" id="SM00054">
    <property type="entry name" value="EFh"/>
    <property type="match status" value="2"/>
</dbReference>
<dbReference type="Proteomes" id="UP000009168">
    <property type="component" value="Unassembled WGS sequence"/>
</dbReference>
<dbReference type="Gene3D" id="1.10.238.10">
    <property type="entry name" value="EF-hand"/>
    <property type="match status" value="1"/>
</dbReference>
<feature type="compositionally biased region" description="Basic and acidic residues" evidence="3">
    <location>
        <begin position="63"/>
        <end position="114"/>
    </location>
</feature>
<feature type="compositionally biased region" description="Basic and acidic residues" evidence="3">
    <location>
        <begin position="339"/>
        <end position="366"/>
    </location>
</feature>
<feature type="compositionally biased region" description="Basic and acidic residues" evidence="3">
    <location>
        <begin position="304"/>
        <end position="323"/>
    </location>
</feature>
<dbReference type="Pfam" id="PF13499">
    <property type="entry name" value="EF-hand_7"/>
    <property type="match status" value="1"/>
</dbReference>
<dbReference type="GeneID" id="7829410"/>
<sequence>MLLLIKRFNLLSKFLQYFCFYSNKQNMTDIEESLDKYYEDSDEDDKKSQKSDESDASVKALKRKLEALKNNEMDPDEAEKRYQEDLKQARLLKQQKEQQKEEQKKQKSIKKQEEQAYENDFGSDEEQPKKINSKQKVEEVEEDYEDKFELESNSFSIRSKQSIRSLKVEDEDNNYYTLKQSKQESTQKPASNQKIPSQTKTPSVQFKDNLKKPSNAAAAAAPPPKTIQKSVAPRPQSAKQAPLNTVKQDSKKQLPSVNGVDSKQSKPIIKESKTPAPTKKQQVDQPKKASATPSQTKLTQHQLDLQKKKIENEESEKKLEKKPKLPNIQSKTLKVNNFMKDKNEDQKKSSDNKKQEDKPVERKPKDELDEDIFGETEKEEGDQALAQNQDEEEESEETKKLKEKQLRQQILKDQKEKRKNQLDNQLDNVKQILKNHEQKQKELQEKEDQLYIREAVEKIKQKKSKQNLTYENEESNWVDITRKDYQKNENEDRVQQQEKFRQQMLKNLKTEEENLKKKKTMEQIQSRVSTRNEIKEKNWDGNLASKKGTLNEISKIESEKNEIARENEFVSQMKKIERKKYLEQLEIEKMQKKKAQEFVKEGQDNLKKGNKALENIEKILKEKDEKKQKEKEKNYQYEEQQKEKQLNDQVEIKKLKVILKQLIEENKQIQAALAKQKEKQQKNQEQINSIKNKSGVVVLGDNKFTSFGLVPALNKKQELTDISTNDEESVSMLDKINDQEKRYLTQLTVIELIVQKITDQGLTLSDIFSLLDVNKDGILTIEEIEQNMSKLDLDLTEEEIQEILKIIDSNKDGVINEFEFVKNLEAQYQSQKEYNRVMGELKDIQNPIVLQERILDLEVRQRVVIKCIKKEEEKEIGKGPEYQKYLEKLKKQEEVFEKRQKFRKQGKDMTELTAKAGQLKLQQKKLEDEKEMLVIMQRERMEAIQENIGKLTEELMQMSEIVIKAKNIVDKERNDYQKLVIKQVAIDRLQEQVDDQRRQKEIEQQKQAQKFQNNIRQKAKNIQYQQQQKLSVQNVVGATILLQKIYRGWKSRVQAKKQKEKLMRACTFIQVYFKWYHKKKKTRNFVSKLNDLVRRRKILALKLLQTVFCHMQNKLAPKVALIALKQLLTREEYSFIDQRQAKIQQYINRQKQAKPVEDDVFGQEEQEKGVNSSSMQQHQQPAYEQKIKQGAKDVKELFRAQELPAIITIQRGIRKLQNVIGLNSKNKITFTMGDISPVCRICQVNQVQILCRSCEQCVFCKSCYEKYHKSYHRKNHRFYDINTANYTDFDTGYDKEKVYNVLKDYLDELQKLFSIDFNTGYIPLEQVITFYQQKIHIFSQNKNLFQQACKYAERYVEKDNVVLKSFQEQSFEQKYDPSKKYIDHNMFIRSFLQFNKASHD</sequence>
<evidence type="ECO:0000256" key="1">
    <source>
        <dbReference type="ARBA" id="ARBA00022837"/>
    </source>
</evidence>
<feature type="compositionally biased region" description="Acidic residues" evidence="3">
    <location>
        <begin position="115"/>
        <end position="125"/>
    </location>
</feature>
<dbReference type="EMBL" id="GG662537">
    <property type="protein sequence ID" value="EAS02452.2"/>
    <property type="molecule type" value="Genomic_DNA"/>
</dbReference>
<feature type="compositionally biased region" description="Acidic residues" evidence="3">
    <location>
        <begin position="367"/>
        <end position="382"/>
    </location>
</feature>
<feature type="region of interest" description="Disordered" evidence="3">
    <location>
        <begin position="37"/>
        <end position="430"/>
    </location>
</feature>
<feature type="compositionally biased region" description="Acidic residues" evidence="3">
    <location>
        <begin position="139"/>
        <end position="148"/>
    </location>
</feature>
<proteinExistence type="predicted"/>
<evidence type="ECO:0000256" key="3">
    <source>
        <dbReference type="SAM" id="MobiDB-lite"/>
    </source>
</evidence>
<dbReference type="STRING" id="312017.I7M370"/>
<dbReference type="SUPFAM" id="SSF47473">
    <property type="entry name" value="EF-hand"/>
    <property type="match status" value="1"/>
</dbReference>
<evidence type="ECO:0000313" key="5">
    <source>
        <dbReference type="EMBL" id="EAS02452.2"/>
    </source>
</evidence>
<keyword evidence="6" id="KW-1185">Reference proteome</keyword>
<dbReference type="InterPro" id="IPR011992">
    <property type="entry name" value="EF-hand-dom_pair"/>
</dbReference>
<feature type="compositionally biased region" description="Polar residues" evidence="3">
    <location>
        <begin position="291"/>
        <end position="303"/>
    </location>
</feature>
<organism evidence="5 6">
    <name type="scientific">Tetrahymena thermophila (strain SB210)</name>
    <dbReference type="NCBI Taxonomy" id="312017"/>
    <lineage>
        <taxon>Eukaryota</taxon>
        <taxon>Sar</taxon>
        <taxon>Alveolata</taxon>
        <taxon>Ciliophora</taxon>
        <taxon>Intramacronucleata</taxon>
        <taxon>Oligohymenophorea</taxon>
        <taxon>Hymenostomatida</taxon>
        <taxon>Tetrahymenina</taxon>
        <taxon>Tetrahymenidae</taxon>
        <taxon>Tetrahymena</taxon>
    </lineage>
</organism>
<feature type="compositionally biased region" description="Polar residues" evidence="3">
    <location>
        <begin position="237"/>
        <end position="262"/>
    </location>
</feature>
<dbReference type="CDD" id="cd00051">
    <property type="entry name" value="EFh"/>
    <property type="match status" value="1"/>
</dbReference>
<dbReference type="InterPro" id="IPR002048">
    <property type="entry name" value="EF_hand_dom"/>
</dbReference>
<reference evidence="6" key="1">
    <citation type="journal article" date="2006" name="PLoS Biol.">
        <title>Macronuclear genome sequence of the ciliate Tetrahymena thermophila, a model eukaryote.</title>
        <authorList>
            <person name="Eisen J.A."/>
            <person name="Coyne R.S."/>
            <person name="Wu M."/>
            <person name="Wu D."/>
            <person name="Thiagarajan M."/>
            <person name="Wortman J.R."/>
            <person name="Badger J.H."/>
            <person name="Ren Q."/>
            <person name="Amedeo P."/>
            <person name="Jones K.M."/>
            <person name="Tallon L.J."/>
            <person name="Delcher A.L."/>
            <person name="Salzberg S.L."/>
            <person name="Silva J.C."/>
            <person name="Haas B.J."/>
            <person name="Majoros W.H."/>
            <person name="Farzad M."/>
            <person name="Carlton J.M."/>
            <person name="Smith R.K. Jr."/>
            <person name="Garg J."/>
            <person name="Pearlman R.E."/>
            <person name="Karrer K.M."/>
            <person name="Sun L."/>
            <person name="Manning G."/>
            <person name="Elde N.C."/>
            <person name="Turkewitz A.P."/>
            <person name="Asai D.J."/>
            <person name="Wilkes D.E."/>
            <person name="Wang Y."/>
            <person name="Cai H."/>
            <person name="Collins K."/>
            <person name="Stewart B.A."/>
            <person name="Lee S.R."/>
            <person name="Wilamowska K."/>
            <person name="Weinberg Z."/>
            <person name="Ruzzo W.L."/>
            <person name="Wloga D."/>
            <person name="Gaertig J."/>
            <person name="Frankel J."/>
            <person name="Tsao C.-C."/>
            <person name="Gorovsky M.A."/>
            <person name="Keeling P.J."/>
            <person name="Waller R.F."/>
            <person name="Patron N.J."/>
            <person name="Cherry J.M."/>
            <person name="Stover N.A."/>
            <person name="Krieger C.J."/>
            <person name="del Toro C."/>
            <person name="Ryder H.F."/>
            <person name="Williamson S.C."/>
            <person name="Barbeau R.A."/>
            <person name="Hamilton E.P."/>
            <person name="Orias E."/>
        </authorList>
    </citation>
    <scope>NUCLEOTIDE SEQUENCE [LARGE SCALE GENOMIC DNA]</scope>
    <source>
        <strain evidence="6">SB210</strain>
    </source>
</reference>
<dbReference type="SUPFAM" id="SSF57845">
    <property type="entry name" value="B-box zinc-binding domain"/>
    <property type="match status" value="1"/>
</dbReference>
<dbReference type="OrthoDB" id="309476at2759"/>
<name>I7M370_TETTS</name>
<dbReference type="InParanoid" id="I7M370"/>
<feature type="compositionally biased region" description="Basic and acidic residues" evidence="3">
    <location>
        <begin position="530"/>
        <end position="539"/>
    </location>
</feature>
<feature type="compositionally biased region" description="Basic and acidic residues" evidence="3">
    <location>
        <begin position="397"/>
        <end position="421"/>
    </location>
</feature>
<dbReference type="InterPro" id="IPR018247">
    <property type="entry name" value="EF_Hand_1_Ca_BS"/>
</dbReference>
<feature type="region of interest" description="Disordered" evidence="3">
    <location>
        <begin position="516"/>
        <end position="544"/>
    </location>
</feature>
<evidence type="ECO:0000313" key="6">
    <source>
        <dbReference type="Proteomes" id="UP000009168"/>
    </source>
</evidence>
<evidence type="ECO:0000259" key="4">
    <source>
        <dbReference type="PROSITE" id="PS50222"/>
    </source>
</evidence>
<accession>I7M370</accession>
<feature type="domain" description="EF-hand" evidence="4">
    <location>
        <begin position="795"/>
        <end position="830"/>
    </location>
</feature>
<feature type="compositionally biased region" description="Polar residues" evidence="3">
    <location>
        <begin position="174"/>
        <end position="206"/>
    </location>
</feature>
<dbReference type="KEGG" id="tet:TTHERM_00729120"/>
<dbReference type="GO" id="GO:0005509">
    <property type="term" value="F:calcium ion binding"/>
    <property type="evidence" value="ECO:0007669"/>
    <property type="project" value="InterPro"/>
</dbReference>
<keyword evidence="1" id="KW-0106">Calcium</keyword>
<dbReference type="PROSITE" id="PS00018">
    <property type="entry name" value="EF_HAND_1"/>
    <property type="match status" value="2"/>
</dbReference>
<dbReference type="eggNOG" id="ENOG502SPGE">
    <property type="taxonomic scope" value="Eukaryota"/>
</dbReference>
<feature type="compositionally biased region" description="Polar residues" evidence="3">
    <location>
        <begin position="152"/>
        <end position="164"/>
    </location>
</feature>
<evidence type="ECO:0000256" key="2">
    <source>
        <dbReference type="SAM" id="Coils"/>
    </source>
</evidence>